<keyword evidence="1" id="KW-0812">Transmembrane</keyword>
<reference evidence="3" key="2">
    <citation type="submission" date="2018-06" db="EMBL/GenBank/DDBJ databases">
        <title>Genome sequence of Rhodanobacteraceae bacterium strain Dysh456.</title>
        <authorList>
            <person name="Fukui M."/>
        </authorList>
    </citation>
    <scope>NUCLEOTIDE SEQUENCE [LARGE SCALE GENOMIC DNA]</scope>
    <source>
        <strain evidence="3">Dysh456</strain>
    </source>
</reference>
<proteinExistence type="predicted"/>
<dbReference type="KEGG" id="rbd:ALSL_1273"/>
<protein>
    <recommendedName>
        <fullName evidence="4">Transmembrane protein</fullName>
    </recommendedName>
</protein>
<evidence type="ECO:0008006" key="4">
    <source>
        <dbReference type="Google" id="ProtNLM"/>
    </source>
</evidence>
<evidence type="ECO:0000256" key="1">
    <source>
        <dbReference type="SAM" id="Phobius"/>
    </source>
</evidence>
<evidence type="ECO:0000313" key="2">
    <source>
        <dbReference type="EMBL" id="BBD79931.1"/>
    </source>
</evidence>
<dbReference type="OrthoDB" id="7509319at2"/>
<dbReference type="Proteomes" id="UP000270530">
    <property type="component" value="Chromosome"/>
</dbReference>
<organism evidence="2 3">
    <name type="scientific">Aerosticca soli</name>
    <dbReference type="NCBI Taxonomy" id="2010829"/>
    <lineage>
        <taxon>Bacteria</taxon>
        <taxon>Pseudomonadati</taxon>
        <taxon>Pseudomonadota</taxon>
        <taxon>Gammaproteobacteria</taxon>
        <taxon>Lysobacterales</taxon>
        <taxon>Rhodanobacteraceae</taxon>
        <taxon>Aerosticca</taxon>
    </lineage>
</organism>
<keyword evidence="3" id="KW-1185">Reference proteome</keyword>
<reference evidence="3" key="1">
    <citation type="submission" date="2018-04" db="EMBL/GenBank/DDBJ databases">
        <authorList>
            <person name="Watanabe M."/>
            <person name="Kojima H."/>
        </authorList>
    </citation>
    <scope>NUCLEOTIDE SEQUENCE [LARGE SCALE GENOMIC DNA]</scope>
    <source>
        <strain evidence="3">Dysh456</strain>
    </source>
</reference>
<gene>
    <name evidence="2" type="ORF">ALSL_1273</name>
</gene>
<keyword evidence="1" id="KW-0472">Membrane</keyword>
<dbReference type="EMBL" id="AP018560">
    <property type="protein sequence ID" value="BBD79931.1"/>
    <property type="molecule type" value="Genomic_DNA"/>
</dbReference>
<dbReference type="RefSeq" id="WP_126537503.1">
    <property type="nucleotide sequence ID" value="NZ_AP018560.1"/>
</dbReference>
<accession>A0A2Z6E5A6</accession>
<dbReference type="AlphaFoldDB" id="A0A2Z6E5A6"/>
<name>A0A2Z6E5A6_9GAMM</name>
<feature type="transmembrane region" description="Helical" evidence="1">
    <location>
        <begin position="62"/>
        <end position="80"/>
    </location>
</feature>
<feature type="transmembrane region" description="Helical" evidence="1">
    <location>
        <begin position="34"/>
        <end position="56"/>
    </location>
</feature>
<sequence>MSTRLLAGIVLGFPLAGGLLALALGLLPGHGQAWLLPMLWLFFPLWWTILCVSLMFARGLKAWLALGAANVLVFAVLTGLRHLGG</sequence>
<feature type="transmembrane region" description="Helical" evidence="1">
    <location>
        <begin position="6"/>
        <end position="27"/>
    </location>
</feature>
<evidence type="ECO:0000313" key="3">
    <source>
        <dbReference type="Proteomes" id="UP000270530"/>
    </source>
</evidence>
<keyword evidence="1" id="KW-1133">Transmembrane helix</keyword>